<keyword evidence="2" id="KW-0808">Transferase</keyword>
<dbReference type="Pfam" id="PF02518">
    <property type="entry name" value="HATPase_c"/>
    <property type="match status" value="1"/>
</dbReference>
<organism evidence="2 3">
    <name type="scientific">Bacillus cereus</name>
    <dbReference type="NCBI Taxonomy" id="1396"/>
    <lineage>
        <taxon>Bacteria</taxon>
        <taxon>Bacillati</taxon>
        <taxon>Bacillota</taxon>
        <taxon>Bacilli</taxon>
        <taxon>Bacillales</taxon>
        <taxon>Bacillaceae</taxon>
        <taxon>Bacillus</taxon>
        <taxon>Bacillus cereus group</taxon>
    </lineage>
</organism>
<dbReference type="Gene3D" id="3.30.565.10">
    <property type="entry name" value="Histidine kinase-like ATPase, C-terminal domain"/>
    <property type="match status" value="1"/>
</dbReference>
<evidence type="ECO:0000259" key="1">
    <source>
        <dbReference type="Pfam" id="PF02518"/>
    </source>
</evidence>
<feature type="non-terminal residue" evidence="2">
    <location>
        <position position="1"/>
    </location>
</feature>
<dbReference type="AlphaFoldDB" id="A0A9X9A0Q6"/>
<dbReference type="SUPFAM" id="SSF55874">
    <property type="entry name" value="ATPase domain of HSP90 chaperone/DNA topoisomerase II/histidine kinase"/>
    <property type="match status" value="1"/>
</dbReference>
<dbReference type="EMBL" id="SZOH01003963">
    <property type="protein sequence ID" value="TKI88573.1"/>
    <property type="molecule type" value="Genomic_DNA"/>
</dbReference>
<sequence length="39" mass="4149">SGLGLTIAKHIVEKHGGSINLDSTKKKTHFCISLPKCSV</sequence>
<keyword evidence="2" id="KW-0418">Kinase</keyword>
<comment type="caution">
    <text evidence="2">The sequence shown here is derived from an EMBL/GenBank/DDBJ whole genome shotgun (WGS) entry which is preliminary data.</text>
</comment>
<feature type="domain" description="Histidine kinase/HSP90-like ATPase" evidence="1">
    <location>
        <begin position="1"/>
        <end position="36"/>
    </location>
</feature>
<accession>A0A9X9A0Q6</accession>
<evidence type="ECO:0000313" key="3">
    <source>
        <dbReference type="Proteomes" id="UP000308444"/>
    </source>
</evidence>
<proteinExistence type="predicted"/>
<reference evidence="2 3" key="1">
    <citation type="journal article" date="2019" name="Environ. Microbiol.">
        <title>An active ?-lactamase is a part of an orchestrated cell wall stress resistance network of Bacillus subtilis and related rhizosphere species.</title>
        <authorList>
            <person name="Bucher T."/>
            <person name="Keren-Paz A."/>
            <person name="Hausser J."/>
            <person name="Olender T."/>
            <person name="Cytryn E."/>
            <person name="Kolodkin-Gal I."/>
        </authorList>
    </citation>
    <scope>NUCLEOTIDE SEQUENCE [LARGE SCALE GENOMIC DNA]</scope>
    <source>
        <strain evidence="2 3">I32</strain>
    </source>
</reference>
<dbReference type="GO" id="GO:0016301">
    <property type="term" value="F:kinase activity"/>
    <property type="evidence" value="ECO:0007669"/>
    <property type="project" value="UniProtKB-KW"/>
</dbReference>
<protein>
    <submittedName>
        <fullName evidence="2">HAMP domain-containing histidine kinase</fullName>
    </submittedName>
</protein>
<name>A0A9X9A0Q6_BACCE</name>
<dbReference type="Proteomes" id="UP000308444">
    <property type="component" value="Unassembled WGS sequence"/>
</dbReference>
<dbReference type="InterPro" id="IPR036890">
    <property type="entry name" value="HATPase_C_sf"/>
</dbReference>
<dbReference type="InterPro" id="IPR003594">
    <property type="entry name" value="HATPase_dom"/>
</dbReference>
<gene>
    <name evidence="2" type="ORF">FC695_37405</name>
</gene>
<evidence type="ECO:0000313" key="2">
    <source>
        <dbReference type="EMBL" id="TKI88573.1"/>
    </source>
</evidence>